<dbReference type="CDD" id="cd03114">
    <property type="entry name" value="MMAA-like"/>
    <property type="match status" value="1"/>
</dbReference>
<dbReference type="Proteomes" id="UP000290649">
    <property type="component" value="Unassembled WGS sequence"/>
</dbReference>
<name>A0A4Q0VPL1_9BACI</name>
<evidence type="ECO:0000313" key="2">
    <source>
        <dbReference type="EMBL" id="RXI98343.1"/>
    </source>
</evidence>
<comment type="similarity">
    <text evidence="1">Belongs to the SIMIBI class G3E GTPase family. ArgK/MeaB subfamily.</text>
</comment>
<dbReference type="InterPro" id="IPR027417">
    <property type="entry name" value="P-loop_NTPase"/>
</dbReference>
<dbReference type="AlphaFoldDB" id="A0A4Q0VPL1"/>
<dbReference type="GO" id="GO:0003924">
    <property type="term" value="F:GTPase activity"/>
    <property type="evidence" value="ECO:0007669"/>
    <property type="project" value="InterPro"/>
</dbReference>
<dbReference type="NCBIfam" id="NF006958">
    <property type="entry name" value="PRK09435.1"/>
    <property type="match status" value="1"/>
</dbReference>
<dbReference type="SUPFAM" id="SSF52540">
    <property type="entry name" value="P-loop containing nucleoside triphosphate hydrolases"/>
    <property type="match status" value="1"/>
</dbReference>
<sequence>MAMDRNEKAPRRKKQLDVNDYVNGVLENNRAILAQTITLVESNAEKHFDLAQEVITKLIPYTGNSIRIGITGVPGAGKSTLIEAFGTYLCSLGHKVAVLAVDPSSQISKGSILGDKTRMEQLGRNKRAFVRPTPAGGTLGGVARKSRETMLVCEAAGYDVIIVETVGVGQSETTVRSMVDLFIVLMITGAGDELQGMKKGVLELADAIFINKADGDNKLKALAAKEEYNQILHYIPPATKGWETRAYTCSAITGEGITQLWDLVGDYIAHTKETNVYFERRKEQLFLWLQETLQSQLLQRFYEHASIKVNLPKYKQEIEEGQISVTLAAKKLIEQYDLLK</sequence>
<evidence type="ECO:0000313" key="3">
    <source>
        <dbReference type="Proteomes" id="UP000290649"/>
    </source>
</evidence>
<evidence type="ECO:0000256" key="1">
    <source>
        <dbReference type="ARBA" id="ARBA00009625"/>
    </source>
</evidence>
<dbReference type="InterPro" id="IPR005129">
    <property type="entry name" value="GTPase_ArgK"/>
</dbReference>
<dbReference type="EMBL" id="QOUX01000046">
    <property type="protein sequence ID" value="RXI98343.1"/>
    <property type="molecule type" value="Genomic_DNA"/>
</dbReference>
<comment type="caution">
    <text evidence="2">The sequence shown here is derived from an EMBL/GenBank/DDBJ whole genome shotgun (WGS) entry which is preliminary data.</text>
</comment>
<dbReference type="PANTHER" id="PTHR23408">
    <property type="entry name" value="METHYLMALONYL-COA MUTASE"/>
    <property type="match status" value="1"/>
</dbReference>
<dbReference type="PANTHER" id="PTHR23408:SF3">
    <property type="entry name" value="METHYLMALONIC ACIDURIA TYPE A PROTEIN, MITOCHONDRIAL"/>
    <property type="match status" value="1"/>
</dbReference>
<accession>A0A4Q0VPL1</accession>
<keyword evidence="3" id="KW-1185">Reference proteome</keyword>
<dbReference type="OrthoDB" id="9778292at2"/>
<dbReference type="Gene3D" id="3.40.50.300">
    <property type="entry name" value="P-loop containing nucleotide triphosphate hydrolases"/>
    <property type="match status" value="1"/>
</dbReference>
<gene>
    <name evidence="2" type="primary">meaB</name>
    <name evidence="2" type="ORF">DS745_18640</name>
</gene>
<protein>
    <submittedName>
        <fullName evidence="2">Methylmalonyl Co-A mutase-associated GTPase MeaB</fullName>
    </submittedName>
</protein>
<reference evidence="2 3" key="1">
    <citation type="journal article" date="2019" name="Int. J. Syst. Evol. Microbiol.">
        <title>Anaerobacillus alkaliphilus sp. nov., a novel alkaliphilic and moderately halophilic bacterium.</title>
        <authorList>
            <person name="Borsodi A.K."/>
            <person name="Aszalos J.M."/>
            <person name="Bihari P."/>
            <person name="Nagy I."/>
            <person name="Schumann P."/>
            <person name="Sproer C."/>
            <person name="Kovacs A.L."/>
            <person name="Boka K."/>
            <person name="Dobosy P."/>
            <person name="Ovari M."/>
            <person name="Szili-Kovacs T."/>
            <person name="Toth E."/>
        </authorList>
    </citation>
    <scope>NUCLEOTIDE SEQUENCE [LARGE SCALE GENOMIC DNA]</scope>
    <source>
        <strain evidence="2 3">B16-10</strain>
    </source>
</reference>
<dbReference type="Pfam" id="PF03308">
    <property type="entry name" value="MeaB"/>
    <property type="match status" value="1"/>
</dbReference>
<dbReference type="Gene3D" id="1.20.5.170">
    <property type="match status" value="1"/>
</dbReference>
<proteinExistence type="inferred from homology"/>
<dbReference type="GO" id="GO:0005737">
    <property type="term" value="C:cytoplasm"/>
    <property type="evidence" value="ECO:0007669"/>
    <property type="project" value="TreeGrafter"/>
</dbReference>
<dbReference type="GO" id="GO:0005525">
    <property type="term" value="F:GTP binding"/>
    <property type="evidence" value="ECO:0007669"/>
    <property type="project" value="InterPro"/>
</dbReference>
<dbReference type="Gene3D" id="1.10.287.130">
    <property type="match status" value="1"/>
</dbReference>
<dbReference type="NCBIfam" id="TIGR00750">
    <property type="entry name" value="lao"/>
    <property type="match status" value="1"/>
</dbReference>
<organism evidence="2 3">
    <name type="scientific">Anaerobacillus alkaliphilus</name>
    <dbReference type="NCBI Taxonomy" id="1548597"/>
    <lineage>
        <taxon>Bacteria</taxon>
        <taxon>Bacillati</taxon>
        <taxon>Bacillota</taxon>
        <taxon>Bacilli</taxon>
        <taxon>Bacillales</taxon>
        <taxon>Bacillaceae</taxon>
        <taxon>Anaerobacillus</taxon>
    </lineage>
</organism>